<dbReference type="Xenbase" id="XB-GENE-991886">
    <property type="gene designation" value="pusl1.L"/>
</dbReference>
<dbReference type="PANTHER" id="PTHR11142:SF0">
    <property type="entry name" value="TRNA PSEUDOURIDINE SYNTHASE-LIKE 1"/>
    <property type="match status" value="1"/>
</dbReference>
<dbReference type="GO" id="GO:0031119">
    <property type="term" value="P:tRNA pseudouridine synthesis"/>
    <property type="evidence" value="ECO:0000318"/>
    <property type="project" value="GO_Central"/>
</dbReference>
<evidence type="ECO:0000256" key="4">
    <source>
        <dbReference type="ARBA" id="ARBA00036943"/>
    </source>
</evidence>
<dbReference type="EC" id="5.4.99.12" evidence="5"/>
<keyword evidence="7" id="KW-1185">Reference proteome</keyword>
<dbReference type="Gene3D" id="3.30.70.580">
    <property type="entry name" value="Pseudouridine synthase I, catalytic domain, N-terminal subdomain"/>
    <property type="match status" value="1"/>
</dbReference>
<dbReference type="OrthoDB" id="271910at2759"/>
<dbReference type="SUPFAM" id="SSF55120">
    <property type="entry name" value="Pseudouridine synthase"/>
    <property type="match status" value="1"/>
</dbReference>
<protein>
    <recommendedName>
        <fullName evidence="5">tRNA pseudouridine synthase</fullName>
        <ecNumber evidence="5">5.4.99.12</ecNumber>
    </recommendedName>
</protein>
<evidence type="ECO:0000313" key="9">
    <source>
        <dbReference type="Xenbase" id="XB-GENE-991886"/>
    </source>
</evidence>
<evidence type="ECO:0000256" key="3">
    <source>
        <dbReference type="ARBA" id="ARBA00023235"/>
    </source>
</evidence>
<dbReference type="RefSeq" id="XP_018079956.1">
    <property type="nucleotide sequence ID" value="XM_018224467.2"/>
</dbReference>
<accession>A0A8J0SZB2</accession>
<gene>
    <name evidence="8 9" type="primary">pusl1.L</name>
    <name evidence="8" type="synonym">pusl1</name>
</gene>
<dbReference type="InterPro" id="IPR020103">
    <property type="entry name" value="PsdUridine_synth_cat_dom_sf"/>
</dbReference>
<dbReference type="GO" id="GO:0160147">
    <property type="term" value="F:tRNA pseudouridine(38-40) synthase activity"/>
    <property type="evidence" value="ECO:0007669"/>
    <property type="project" value="UniProtKB-EC"/>
</dbReference>
<evidence type="ECO:0000256" key="1">
    <source>
        <dbReference type="ARBA" id="ARBA00009375"/>
    </source>
</evidence>
<dbReference type="InterPro" id="IPR001406">
    <property type="entry name" value="PsdUridine_synth_TruA"/>
</dbReference>
<dbReference type="GO" id="GO:0009982">
    <property type="term" value="F:pseudouridine synthase activity"/>
    <property type="evidence" value="ECO:0000318"/>
    <property type="project" value="GO_Central"/>
</dbReference>
<comment type="catalytic activity">
    <reaction evidence="4">
        <text>a uridine in tRNA = a pseudouridine in tRNA</text>
        <dbReference type="Rhea" id="RHEA:54572"/>
        <dbReference type="Rhea" id="RHEA-COMP:13339"/>
        <dbReference type="Rhea" id="RHEA-COMP:13934"/>
        <dbReference type="ChEBI" id="CHEBI:65314"/>
        <dbReference type="ChEBI" id="CHEBI:65315"/>
    </reaction>
</comment>
<comment type="similarity">
    <text evidence="1 5">Belongs to the tRNA pseudouridine synthase TruA family.</text>
</comment>
<sequence>MVVRDPYRFWSVISPAWLQVQDSWSTLYPSCPLWLPRSLSRPSSLSANWVICWRVMLTAMVTASGVMETPITQSVLGVQNYLEVAAQKLRPVGTIKFFISSRTDSGVHAICNSAHVDIERAKGKPPFTEEILVQAMNHHLQPEPIRLLKAIRVCDNFHARHNALSRTYVYRVAAGCSRPELPVFEGNLCWAIQDGLNVTAINEASKMLLGTHNFSAFRSANSENAFKSPIKTLQQADINPSCGILTHHWQSRNLQFWDFTFRARSFLYKQVRRMTGALVAVGQGRLTPQQIKEFLENQDPNCFLGNFVAPPHGLFLKDVEYDGTKLNGFSAEETQKYSSHLN</sequence>
<keyword evidence="2 5" id="KW-0819">tRNA processing</keyword>
<dbReference type="AlphaFoldDB" id="A0A8J0SZB2"/>
<proteinExistence type="inferred from homology"/>
<dbReference type="Gene3D" id="3.30.70.660">
    <property type="entry name" value="Pseudouridine synthase I, catalytic domain, C-terminal subdomain"/>
    <property type="match status" value="1"/>
</dbReference>
<reference evidence="8" key="1">
    <citation type="submission" date="2025-08" db="UniProtKB">
        <authorList>
            <consortium name="RefSeq"/>
        </authorList>
    </citation>
    <scope>IDENTIFICATION</scope>
    <source>
        <strain evidence="8">J_2021</strain>
        <tissue evidence="8">Erythrocytes</tissue>
    </source>
</reference>
<name>A0A8J0SZB2_XENLA</name>
<evidence type="ECO:0000256" key="2">
    <source>
        <dbReference type="ARBA" id="ARBA00022694"/>
    </source>
</evidence>
<dbReference type="GeneID" id="443955"/>
<keyword evidence="3 5" id="KW-0413">Isomerase</keyword>
<comment type="catalytic activity">
    <reaction evidence="5">
        <text>uridine(38/39/40) in tRNA = pseudouridine(38/39/40) in tRNA</text>
        <dbReference type="Rhea" id="RHEA:22376"/>
        <dbReference type="Rhea" id="RHEA-COMP:10085"/>
        <dbReference type="Rhea" id="RHEA-COMP:10087"/>
        <dbReference type="ChEBI" id="CHEBI:65314"/>
        <dbReference type="ChEBI" id="CHEBI:65315"/>
        <dbReference type="EC" id="5.4.99.12"/>
    </reaction>
</comment>
<dbReference type="HAMAP" id="MF_00171">
    <property type="entry name" value="TruA"/>
    <property type="match status" value="1"/>
</dbReference>
<dbReference type="Proteomes" id="UP000186698">
    <property type="component" value="Chromosome 7L"/>
</dbReference>
<dbReference type="CTD" id="443955"/>
<dbReference type="Pfam" id="PF01416">
    <property type="entry name" value="PseudoU_synth_1"/>
    <property type="match status" value="1"/>
</dbReference>
<dbReference type="InterPro" id="IPR020095">
    <property type="entry name" value="PsdUridine_synth_TruA_C"/>
</dbReference>
<dbReference type="AGR" id="Xenbase:XB-GENE-991886"/>
<organism evidence="7 8">
    <name type="scientific">Xenopus laevis</name>
    <name type="common">African clawed frog</name>
    <dbReference type="NCBI Taxonomy" id="8355"/>
    <lineage>
        <taxon>Eukaryota</taxon>
        <taxon>Metazoa</taxon>
        <taxon>Chordata</taxon>
        <taxon>Craniata</taxon>
        <taxon>Vertebrata</taxon>
        <taxon>Euteleostomi</taxon>
        <taxon>Amphibia</taxon>
        <taxon>Batrachia</taxon>
        <taxon>Anura</taxon>
        <taxon>Pipoidea</taxon>
        <taxon>Pipidae</taxon>
        <taxon>Xenopodinae</taxon>
        <taxon>Xenopus</taxon>
        <taxon>Xenopus</taxon>
    </lineage>
</organism>
<dbReference type="InterPro" id="IPR020094">
    <property type="entry name" value="TruA/RsuA/RluB/E/F_N"/>
</dbReference>
<dbReference type="FunFam" id="3.30.70.580:FF:000011">
    <property type="entry name" value="tRNA pseudouridine synthase"/>
    <property type="match status" value="1"/>
</dbReference>
<dbReference type="GO" id="GO:0003723">
    <property type="term" value="F:RNA binding"/>
    <property type="evidence" value="ECO:0007669"/>
    <property type="project" value="InterPro"/>
</dbReference>
<dbReference type="PANTHER" id="PTHR11142">
    <property type="entry name" value="PSEUDOURIDYLATE SYNTHASE"/>
    <property type="match status" value="1"/>
</dbReference>
<evidence type="ECO:0000313" key="7">
    <source>
        <dbReference type="Proteomes" id="UP000186698"/>
    </source>
</evidence>
<evidence type="ECO:0000259" key="6">
    <source>
        <dbReference type="Pfam" id="PF01416"/>
    </source>
</evidence>
<dbReference type="CDD" id="cd02570">
    <property type="entry name" value="PseudoU_synth_EcTruA"/>
    <property type="match status" value="1"/>
</dbReference>
<evidence type="ECO:0000313" key="8">
    <source>
        <dbReference type="RefSeq" id="XP_018079956.1"/>
    </source>
</evidence>
<feature type="domain" description="Pseudouridine synthase I TruA alpha/beta" evidence="6">
    <location>
        <begin position="204"/>
        <end position="322"/>
    </location>
</feature>
<evidence type="ECO:0000256" key="5">
    <source>
        <dbReference type="RuleBase" id="RU003792"/>
    </source>
</evidence>
<dbReference type="InterPro" id="IPR020097">
    <property type="entry name" value="PsdUridine_synth_TruA_a/b_dom"/>
</dbReference>